<keyword evidence="6 8" id="KW-0675">Receptor</keyword>
<evidence type="ECO:0000313" key="13">
    <source>
        <dbReference type="Proteomes" id="UP000663829"/>
    </source>
</evidence>
<keyword evidence="2 8" id="KW-0812">Transmembrane</keyword>
<feature type="transmembrane region" description="Helical" evidence="9">
    <location>
        <begin position="77"/>
        <end position="97"/>
    </location>
</feature>
<evidence type="ECO:0000256" key="1">
    <source>
        <dbReference type="ARBA" id="ARBA00004141"/>
    </source>
</evidence>
<keyword evidence="5 9" id="KW-0472">Membrane</keyword>
<dbReference type="Gene3D" id="1.20.1070.10">
    <property type="entry name" value="Rhodopsin 7-helix transmembrane proteins"/>
    <property type="match status" value="1"/>
</dbReference>
<evidence type="ECO:0000256" key="4">
    <source>
        <dbReference type="ARBA" id="ARBA00023040"/>
    </source>
</evidence>
<reference evidence="11" key="1">
    <citation type="submission" date="2021-02" db="EMBL/GenBank/DDBJ databases">
        <authorList>
            <person name="Nowell W R."/>
        </authorList>
    </citation>
    <scope>NUCLEOTIDE SEQUENCE</scope>
</reference>
<gene>
    <name evidence="11" type="ORF">GPM918_LOCUS20825</name>
    <name evidence="12" type="ORF">SRO942_LOCUS20823</name>
</gene>
<evidence type="ECO:0000259" key="10">
    <source>
        <dbReference type="PROSITE" id="PS50262"/>
    </source>
</evidence>
<feature type="domain" description="G-protein coupled receptors family 1 profile" evidence="10">
    <location>
        <begin position="46"/>
        <end position="356"/>
    </location>
</feature>
<name>A0A814S649_9BILA</name>
<dbReference type="InterPro" id="IPR017452">
    <property type="entry name" value="GPCR_Rhodpsn_7TM"/>
</dbReference>
<dbReference type="OrthoDB" id="10011262at2759"/>
<evidence type="ECO:0000256" key="6">
    <source>
        <dbReference type="ARBA" id="ARBA00023170"/>
    </source>
</evidence>
<keyword evidence="3 9" id="KW-1133">Transmembrane helix</keyword>
<comment type="similarity">
    <text evidence="8">Belongs to the G-protein coupled receptor 1 family.</text>
</comment>
<evidence type="ECO:0000313" key="12">
    <source>
        <dbReference type="EMBL" id="CAF3907466.1"/>
    </source>
</evidence>
<keyword evidence="7 8" id="KW-0807">Transducer</keyword>
<dbReference type="PROSITE" id="PS50262">
    <property type="entry name" value="G_PROTEIN_RECEP_F1_2"/>
    <property type="match status" value="1"/>
</dbReference>
<dbReference type="PRINTS" id="PR00237">
    <property type="entry name" value="GPCRRHODOPSN"/>
</dbReference>
<dbReference type="EMBL" id="CAJNOQ010006679">
    <property type="protein sequence ID" value="CAF1143818.1"/>
    <property type="molecule type" value="Genomic_DNA"/>
</dbReference>
<feature type="transmembrane region" description="Helical" evidence="9">
    <location>
        <begin position="187"/>
        <end position="213"/>
    </location>
</feature>
<evidence type="ECO:0000256" key="3">
    <source>
        <dbReference type="ARBA" id="ARBA00022989"/>
    </source>
</evidence>
<comment type="subcellular location">
    <subcellularLocation>
        <location evidence="1">Membrane</location>
        <topology evidence="1">Multi-pass membrane protein</topology>
    </subcellularLocation>
</comment>
<dbReference type="AlphaFoldDB" id="A0A814S649"/>
<feature type="transmembrane region" description="Helical" evidence="9">
    <location>
        <begin position="33"/>
        <end position="56"/>
    </location>
</feature>
<dbReference type="PROSITE" id="PS00237">
    <property type="entry name" value="G_PROTEIN_RECEP_F1_1"/>
    <property type="match status" value="1"/>
</dbReference>
<dbReference type="GO" id="GO:0008188">
    <property type="term" value="F:neuropeptide receptor activity"/>
    <property type="evidence" value="ECO:0007669"/>
    <property type="project" value="TreeGrafter"/>
</dbReference>
<keyword evidence="13" id="KW-1185">Reference proteome</keyword>
<evidence type="ECO:0000256" key="5">
    <source>
        <dbReference type="ARBA" id="ARBA00023136"/>
    </source>
</evidence>
<protein>
    <recommendedName>
        <fullName evidence="10">G-protein coupled receptors family 1 profile domain-containing protein</fullName>
    </recommendedName>
</protein>
<evidence type="ECO:0000313" key="11">
    <source>
        <dbReference type="EMBL" id="CAF1143818.1"/>
    </source>
</evidence>
<evidence type="ECO:0000256" key="8">
    <source>
        <dbReference type="RuleBase" id="RU000688"/>
    </source>
</evidence>
<comment type="caution">
    <text evidence="11">The sequence shown here is derived from an EMBL/GenBank/DDBJ whole genome shotgun (WGS) entry which is preliminary data.</text>
</comment>
<dbReference type="SUPFAM" id="SSF81321">
    <property type="entry name" value="Family A G protein-coupled receptor-like"/>
    <property type="match status" value="1"/>
</dbReference>
<feature type="transmembrane region" description="Helical" evidence="9">
    <location>
        <begin position="293"/>
        <end position="311"/>
    </location>
</feature>
<accession>A0A814S649</accession>
<organism evidence="11 13">
    <name type="scientific">Didymodactylos carnosus</name>
    <dbReference type="NCBI Taxonomy" id="1234261"/>
    <lineage>
        <taxon>Eukaryota</taxon>
        <taxon>Metazoa</taxon>
        <taxon>Spiralia</taxon>
        <taxon>Gnathifera</taxon>
        <taxon>Rotifera</taxon>
        <taxon>Eurotatoria</taxon>
        <taxon>Bdelloidea</taxon>
        <taxon>Philodinida</taxon>
        <taxon>Philodinidae</taxon>
        <taxon>Didymodactylos</taxon>
    </lineage>
</organism>
<feature type="transmembrane region" description="Helical" evidence="9">
    <location>
        <begin position="149"/>
        <end position="167"/>
    </location>
</feature>
<dbReference type="Proteomes" id="UP000681722">
    <property type="component" value="Unassembled WGS sequence"/>
</dbReference>
<dbReference type="EMBL" id="CAJOBC010006680">
    <property type="protein sequence ID" value="CAF3907466.1"/>
    <property type="molecule type" value="Genomic_DNA"/>
</dbReference>
<sequence length="450" mass="52016">MNWTTLNCTLGINCTTNINKDQLFSQTLATVQGFFFIPIFFLGIANNFLTILIIIVNGDMHTVTNCYLLNLAVSDSLPLIVSLPFEIQFLVMYMNYYPFGQIGCKLRSLLAETSTNASILTISAFTIERFVAVCYPLRSSSLSTINRALKIQLLIWLIAILFAIPYYCLTIKTSVGCTFDFTKDKKLLPLCFQISASIFFVLPAFLLCLMYALMARRLNASGFLKEVKLSKDTISVGCLDTTQHLQHEYENHQRLLLTHSSYPRSTINILTRPNSRPSSILQQYRENSMKKSAFKMLFAVVVAFIFCYAPFHIQRLITSKIHENTLTIFKRRCIEIFYFVSGILYYLGSTINPIFYHLFSRKYRLACVRTLKRFVHCQRQRQQKSFKIEQTNTPLHNHRELDKSNIRFLCYTTISPGLLTRGQLNDSEKYRGMRENTVRHCQLNLTQFTK</sequence>
<dbReference type="PANTHER" id="PTHR24243:SF208">
    <property type="entry name" value="PYROKININ-1 RECEPTOR"/>
    <property type="match status" value="1"/>
</dbReference>
<evidence type="ECO:0000256" key="2">
    <source>
        <dbReference type="ARBA" id="ARBA00022692"/>
    </source>
</evidence>
<dbReference type="Pfam" id="PF00001">
    <property type="entry name" value="7tm_1"/>
    <property type="match status" value="1"/>
</dbReference>
<proteinExistence type="inferred from homology"/>
<keyword evidence="4 8" id="KW-0297">G-protein coupled receptor</keyword>
<dbReference type="Proteomes" id="UP000663829">
    <property type="component" value="Unassembled WGS sequence"/>
</dbReference>
<evidence type="ECO:0000256" key="7">
    <source>
        <dbReference type="ARBA" id="ARBA00023224"/>
    </source>
</evidence>
<dbReference type="PANTHER" id="PTHR24243">
    <property type="entry name" value="G-PROTEIN COUPLED RECEPTOR"/>
    <property type="match status" value="1"/>
</dbReference>
<evidence type="ECO:0000256" key="9">
    <source>
        <dbReference type="SAM" id="Phobius"/>
    </source>
</evidence>
<dbReference type="InterPro" id="IPR000276">
    <property type="entry name" value="GPCR_Rhodpsn"/>
</dbReference>
<feature type="transmembrane region" description="Helical" evidence="9">
    <location>
        <begin position="336"/>
        <end position="359"/>
    </location>
</feature>
<dbReference type="GO" id="GO:0005886">
    <property type="term" value="C:plasma membrane"/>
    <property type="evidence" value="ECO:0007669"/>
    <property type="project" value="TreeGrafter"/>
</dbReference>